<feature type="transmembrane region" description="Helical" evidence="8">
    <location>
        <begin position="410"/>
        <end position="428"/>
    </location>
</feature>
<evidence type="ECO:0000313" key="11">
    <source>
        <dbReference type="Proteomes" id="UP000559027"/>
    </source>
</evidence>
<evidence type="ECO:0000256" key="3">
    <source>
        <dbReference type="ARBA" id="ARBA00022475"/>
    </source>
</evidence>
<keyword evidence="6 8" id="KW-0472">Membrane</keyword>
<dbReference type="PROSITE" id="PS50053">
    <property type="entry name" value="UBIQUITIN_2"/>
    <property type="match status" value="1"/>
</dbReference>
<feature type="transmembrane region" description="Helical" evidence="8">
    <location>
        <begin position="276"/>
        <end position="297"/>
    </location>
</feature>
<keyword evidence="4 8" id="KW-0812">Transmembrane</keyword>
<evidence type="ECO:0000256" key="6">
    <source>
        <dbReference type="ARBA" id="ARBA00023136"/>
    </source>
</evidence>
<reference evidence="10 11" key="1">
    <citation type="journal article" date="2020" name="ISME J.">
        <title>Uncovering the hidden diversity of litter-decomposition mechanisms in mushroom-forming fungi.</title>
        <authorList>
            <person name="Floudas D."/>
            <person name="Bentzer J."/>
            <person name="Ahren D."/>
            <person name="Johansson T."/>
            <person name="Persson P."/>
            <person name="Tunlid A."/>
        </authorList>
    </citation>
    <scope>NUCLEOTIDE SEQUENCE [LARGE SCALE GENOMIC DNA]</scope>
    <source>
        <strain evidence="10 11">CBS 146.42</strain>
    </source>
</reference>
<dbReference type="InterPro" id="IPR029071">
    <property type="entry name" value="Ubiquitin-like_domsf"/>
</dbReference>
<dbReference type="InterPro" id="IPR002668">
    <property type="entry name" value="CNT_N_dom"/>
</dbReference>
<evidence type="ECO:0000256" key="4">
    <source>
        <dbReference type="ARBA" id="ARBA00022692"/>
    </source>
</evidence>
<feature type="domain" description="Ubiquitin-like" evidence="9">
    <location>
        <begin position="624"/>
        <end position="684"/>
    </location>
</feature>
<dbReference type="GO" id="GO:0005337">
    <property type="term" value="F:nucleoside transmembrane transporter activity"/>
    <property type="evidence" value="ECO:0007669"/>
    <property type="project" value="InterPro"/>
</dbReference>
<dbReference type="GO" id="GO:0005886">
    <property type="term" value="C:plasma membrane"/>
    <property type="evidence" value="ECO:0007669"/>
    <property type="project" value="UniProtKB-SubCell"/>
</dbReference>
<evidence type="ECO:0000313" key="10">
    <source>
        <dbReference type="EMBL" id="KAF5351634.1"/>
    </source>
</evidence>
<dbReference type="Pfam" id="PF13373">
    <property type="entry name" value="Dsc3_C"/>
    <property type="match status" value="1"/>
</dbReference>
<dbReference type="PANTHER" id="PTHR10590">
    <property type="entry name" value="SODIUM/NUCLEOSIDE COTRANSPORTER"/>
    <property type="match status" value="1"/>
</dbReference>
<feature type="transmembrane region" description="Helical" evidence="8">
    <location>
        <begin position="377"/>
        <end position="398"/>
    </location>
</feature>
<feature type="transmembrane region" description="Helical" evidence="8">
    <location>
        <begin position="473"/>
        <end position="497"/>
    </location>
</feature>
<evidence type="ECO:0000256" key="7">
    <source>
        <dbReference type="SAM" id="MobiDB-lite"/>
    </source>
</evidence>
<evidence type="ECO:0000256" key="5">
    <source>
        <dbReference type="ARBA" id="ARBA00022989"/>
    </source>
</evidence>
<proteinExistence type="inferred from homology"/>
<evidence type="ECO:0000256" key="8">
    <source>
        <dbReference type="SAM" id="Phobius"/>
    </source>
</evidence>
<comment type="similarity">
    <text evidence="2">Belongs to the concentrative nucleoside transporter (CNT) (TC 2.A.41) family.</text>
</comment>
<dbReference type="InterPro" id="IPR025390">
    <property type="entry name" value="Dsc3_C"/>
</dbReference>
<dbReference type="Proteomes" id="UP000559027">
    <property type="component" value="Unassembled WGS sequence"/>
</dbReference>
<dbReference type="OrthoDB" id="6075923at2759"/>
<evidence type="ECO:0000256" key="2">
    <source>
        <dbReference type="ARBA" id="ARBA00009033"/>
    </source>
</evidence>
<feature type="transmembrane region" description="Helical" evidence="8">
    <location>
        <begin position="504"/>
        <end position="520"/>
    </location>
</feature>
<feature type="region of interest" description="Disordered" evidence="7">
    <location>
        <begin position="582"/>
        <end position="621"/>
    </location>
</feature>
<comment type="subcellular location">
    <subcellularLocation>
        <location evidence="1">Cell membrane</location>
        <topology evidence="1">Multi-pass membrane protein</topology>
    </subcellularLocation>
</comment>
<dbReference type="GO" id="GO:0015293">
    <property type="term" value="F:symporter activity"/>
    <property type="evidence" value="ECO:0007669"/>
    <property type="project" value="TreeGrafter"/>
</dbReference>
<gene>
    <name evidence="10" type="ORF">D9756_007504</name>
</gene>
<comment type="caution">
    <text evidence="10">The sequence shown here is derived from an EMBL/GenBank/DDBJ whole genome shotgun (WGS) entry which is preliminary data.</text>
</comment>
<dbReference type="Pfam" id="PF07662">
    <property type="entry name" value="Nucleos_tra2_C"/>
    <property type="match status" value="1"/>
</dbReference>
<dbReference type="EMBL" id="JAACJO010000012">
    <property type="protein sequence ID" value="KAF5351634.1"/>
    <property type="molecule type" value="Genomic_DNA"/>
</dbReference>
<keyword evidence="11" id="KW-1185">Reference proteome</keyword>
<dbReference type="SUPFAM" id="SSF54236">
    <property type="entry name" value="Ubiquitin-like"/>
    <property type="match status" value="1"/>
</dbReference>
<feature type="compositionally biased region" description="Polar residues" evidence="7">
    <location>
        <begin position="600"/>
        <end position="615"/>
    </location>
</feature>
<dbReference type="InterPro" id="IPR000626">
    <property type="entry name" value="Ubiquitin-like_dom"/>
</dbReference>
<feature type="transmembrane region" description="Helical" evidence="8">
    <location>
        <begin position="65"/>
        <end position="86"/>
    </location>
</feature>
<dbReference type="Gene3D" id="3.10.20.90">
    <property type="entry name" value="Phosphatidylinositol 3-kinase Catalytic Subunit, Chain A, domain 1"/>
    <property type="match status" value="1"/>
</dbReference>
<accession>A0A8H5D0W6</accession>
<feature type="transmembrane region" description="Helical" evidence="8">
    <location>
        <begin position="158"/>
        <end position="174"/>
    </location>
</feature>
<dbReference type="InterPro" id="IPR008276">
    <property type="entry name" value="C_nuclsd_transpt"/>
</dbReference>
<feature type="transmembrane region" description="Helical" evidence="8">
    <location>
        <begin position="241"/>
        <end position="264"/>
    </location>
</feature>
<feature type="transmembrane region" description="Helical" evidence="8">
    <location>
        <begin position="186"/>
        <end position="213"/>
    </location>
</feature>
<evidence type="ECO:0000256" key="1">
    <source>
        <dbReference type="ARBA" id="ARBA00004651"/>
    </source>
</evidence>
<dbReference type="Pfam" id="PF01773">
    <property type="entry name" value="Nucleos_tra2_N"/>
    <property type="match status" value="1"/>
</dbReference>
<name>A0A8H5D0W6_9AGAR</name>
<sequence length="892" mass="98934">MAMATSAPLITDTEKGNIVHRTRTSESLSYEKETNLRTETVEGKLETEAGQEEGRPTFYTRYRPFILSGVATVILGWWISATILPATRHRWIIAFRFIPNSVVSKPVGTIWESTVQRPFYKLPYRVRLGLGWLCLIAIVFGSAFGFPLQSNTTYGDRAISVLGLFIFQCCFWITSSSRSEIPWPTVIVGLFLQQAVALFVLKSGAGFSIFHWIATLAADFLSQADAGSGFFFDAETLRKHWFFVNTLGAIIFFVAFVQMMYYLGVMQWIIKNFAWFFFKLMNVSGAEAVVAAASPWIGQDLSMTSGFSTIAGSVMTAYIGLGVPPTNLVTSSVMSIPASIAISKMRLPELEEPVTRGRVTVDRGEKETQRPANALHAFSQGAVFGLIVAGQILINGLLTWIGRGFGIHHLTLELIIGYIFYPITFLLGCPRAEILRVSQLFATKLVANEFAAYLQLQAITKSADPLSDRAYTIASYGLCGFANLGSLGIQIGVLGALAPSRGKVIAQIALSAMVCGFMSTLQTAGIVQLLIFGLKGIALIKWVMPRTTLEMERHGHDAHCQAQRCDLVFLKHFHICSSPSKMTSMPLSEKAKGKRRAIDSLNNTNGASTSSQSAQPEDAEQLSRDLVVRFTDGLPDLTIAVEKQDSVKDAKRKIREARPDLKDRRLRLIQSGRLLTDGTSLHDLLMALEERQQGMNTESNAPRKAATTWIHCSVGPKMEKADMIEDEKEPEVQLRPVRGFDRLAVAGFSETDIANFRRQFHNQSSSNYLDMEFETEEECTNAQLSLKSLIFRSHRWIDDEHFRMLEEQWIDSMDGAGSAVLSQSSSTSSAVLQGTMVGFFFPILPFFFMKSSAPAVFWEDGSESDPTSNVVFSRRMQMGLIEDEQVGDEQVD</sequence>
<dbReference type="AlphaFoldDB" id="A0A8H5D0W6"/>
<organism evidence="10 11">
    <name type="scientific">Leucocoprinus leucothites</name>
    <dbReference type="NCBI Taxonomy" id="201217"/>
    <lineage>
        <taxon>Eukaryota</taxon>
        <taxon>Fungi</taxon>
        <taxon>Dikarya</taxon>
        <taxon>Basidiomycota</taxon>
        <taxon>Agaricomycotina</taxon>
        <taxon>Agaricomycetes</taxon>
        <taxon>Agaricomycetidae</taxon>
        <taxon>Agaricales</taxon>
        <taxon>Agaricineae</taxon>
        <taxon>Agaricaceae</taxon>
        <taxon>Leucocoprinus</taxon>
    </lineage>
</organism>
<dbReference type="PANTHER" id="PTHR10590:SF4">
    <property type="entry name" value="SOLUTE CARRIER FAMILY 28 MEMBER 3"/>
    <property type="match status" value="1"/>
</dbReference>
<keyword evidence="5 8" id="KW-1133">Transmembrane helix</keyword>
<keyword evidence="3" id="KW-1003">Cell membrane</keyword>
<dbReference type="Pfam" id="PF10302">
    <property type="entry name" value="Dsc3_N"/>
    <property type="match status" value="1"/>
</dbReference>
<evidence type="ECO:0000259" key="9">
    <source>
        <dbReference type="PROSITE" id="PS50053"/>
    </source>
</evidence>
<dbReference type="InterPro" id="IPR011657">
    <property type="entry name" value="CNT_C_dom"/>
</dbReference>
<protein>
    <recommendedName>
        <fullName evidence="9">Ubiquitin-like domain-containing protein</fullName>
    </recommendedName>
</protein>
<dbReference type="InterPro" id="IPR019413">
    <property type="entry name" value="Dsc3_ub-like_dom"/>
</dbReference>
<feature type="transmembrane region" description="Helical" evidence="8">
    <location>
        <begin position="126"/>
        <end position="146"/>
    </location>
</feature>